<evidence type="ECO:0008006" key="4">
    <source>
        <dbReference type="Google" id="ProtNLM"/>
    </source>
</evidence>
<protein>
    <recommendedName>
        <fullName evidence="4">Mini-circle protein</fullName>
    </recommendedName>
</protein>
<dbReference type="Proteomes" id="UP001500707">
    <property type="component" value="Unassembled WGS sequence"/>
</dbReference>
<gene>
    <name evidence="2" type="ORF">GCM10022295_42780</name>
</gene>
<evidence type="ECO:0000313" key="3">
    <source>
        <dbReference type="Proteomes" id="UP001500707"/>
    </source>
</evidence>
<dbReference type="EMBL" id="BAABCE010000008">
    <property type="protein sequence ID" value="GAA3556147.1"/>
    <property type="molecule type" value="Genomic_DNA"/>
</dbReference>
<feature type="region of interest" description="Disordered" evidence="1">
    <location>
        <begin position="1"/>
        <end position="64"/>
    </location>
</feature>
<comment type="caution">
    <text evidence="2">The sequence shown here is derived from an EMBL/GenBank/DDBJ whole genome shotgun (WGS) entry which is preliminary data.</text>
</comment>
<name>A0ABP6WSS9_9ACTN</name>
<evidence type="ECO:0000256" key="1">
    <source>
        <dbReference type="SAM" id="MobiDB-lite"/>
    </source>
</evidence>
<dbReference type="InterPro" id="IPR034660">
    <property type="entry name" value="DinB/YfiT-like"/>
</dbReference>
<dbReference type="InterPro" id="IPR007061">
    <property type="entry name" value="MST-like"/>
</dbReference>
<sequence length="227" mass="24984">MWRRRSERRTGPTGTEGSALSTPIGLNPDRPRPRRPEGLDGRWRPCHAPSMTTDTPRTLPDGRPIPLMTGDERAMLESWLDFHRATLELKCAGLDDAQVRSAAAGPSELTLLGLVQHLAECERNWFQRAAGGVELPPVYGEGNVSGYGLEPGRGIREALDIWRQEIARGREVCAGRALESVGRIGEGPMAGAEVSLRWVFVHMIEEYARHNGHADILREHIDGVTGA</sequence>
<reference evidence="3" key="1">
    <citation type="journal article" date="2019" name="Int. J. Syst. Evol. Microbiol.">
        <title>The Global Catalogue of Microorganisms (GCM) 10K type strain sequencing project: providing services to taxonomists for standard genome sequencing and annotation.</title>
        <authorList>
            <consortium name="The Broad Institute Genomics Platform"/>
            <consortium name="The Broad Institute Genome Sequencing Center for Infectious Disease"/>
            <person name="Wu L."/>
            <person name="Ma J."/>
        </authorList>
    </citation>
    <scope>NUCLEOTIDE SEQUENCE [LARGE SCALE GENOMIC DNA]</scope>
    <source>
        <strain evidence="3">JCM 17656</strain>
    </source>
</reference>
<dbReference type="Pfam" id="PF04978">
    <property type="entry name" value="MST"/>
    <property type="match status" value="1"/>
</dbReference>
<organism evidence="2 3">
    <name type="scientific">Streptomyces osmaniensis</name>
    <dbReference type="NCBI Taxonomy" id="593134"/>
    <lineage>
        <taxon>Bacteria</taxon>
        <taxon>Bacillati</taxon>
        <taxon>Actinomycetota</taxon>
        <taxon>Actinomycetes</taxon>
        <taxon>Kitasatosporales</taxon>
        <taxon>Streptomycetaceae</taxon>
        <taxon>Streptomyces</taxon>
    </lineage>
</organism>
<proteinExistence type="predicted"/>
<dbReference type="Gene3D" id="1.20.120.450">
    <property type="entry name" value="dinb family like domain"/>
    <property type="match status" value="1"/>
</dbReference>
<evidence type="ECO:0000313" key="2">
    <source>
        <dbReference type="EMBL" id="GAA3556147.1"/>
    </source>
</evidence>
<keyword evidence="3" id="KW-1185">Reference proteome</keyword>
<feature type="compositionally biased region" description="Basic and acidic residues" evidence="1">
    <location>
        <begin position="29"/>
        <end position="43"/>
    </location>
</feature>
<accession>A0ABP6WSS9</accession>
<feature type="compositionally biased region" description="Polar residues" evidence="1">
    <location>
        <begin position="12"/>
        <end position="21"/>
    </location>
</feature>
<dbReference type="SUPFAM" id="SSF109854">
    <property type="entry name" value="DinB/YfiT-like putative metalloenzymes"/>
    <property type="match status" value="1"/>
</dbReference>